<name>A0A1D3TYY7_9FIRM</name>
<evidence type="ECO:0000313" key="1">
    <source>
        <dbReference type="EMBL" id="SCP99740.1"/>
    </source>
</evidence>
<protein>
    <submittedName>
        <fullName evidence="1">Uncharacterized protein</fullName>
    </submittedName>
</protein>
<dbReference type="STRING" id="1619234.SAMN05421730_10569"/>
<reference evidence="1 2" key="1">
    <citation type="submission" date="2016-09" db="EMBL/GenBank/DDBJ databases">
        <authorList>
            <person name="Capua I."/>
            <person name="De Benedictis P."/>
            <person name="Joannis T."/>
            <person name="Lombin L.H."/>
            <person name="Cattoli G."/>
        </authorList>
    </citation>
    <scope>NUCLEOTIDE SEQUENCE [LARGE SCALE GENOMIC DNA]</scope>
    <source>
        <strain evidence="1 2">GluBS11</strain>
    </source>
</reference>
<proteinExistence type="predicted"/>
<dbReference type="RefSeq" id="WP_169823787.1">
    <property type="nucleotide sequence ID" value="NZ_FMKA01000056.1"/>
</dbReference>
<keyword evidence="2" id="KW-1185">Reference proteome</keyword>
<sequence length="45" mass="4976">MASFIDEDALECECCGHIGMWLNGDFDVECPACGAEYSLIDEDEE</sequence>
<gene>
    <name evidence="1" type="ORF">SAMN05421730_10569</name>
</gene>
<evidence type="ECO:0000313" key="2">
    <source>
        <dbReference type="Proteomes" id="UP000199315"/>
    </source>
</evidence>
<organism evidence="1 2">
    <name type="scientific">Anaerobium acetethylicum</name>
    <dbReference type="NCBI Taxonomy" id="1619234"/>
    <lineage>
        <taxon>Bacteria</taxon>
        <taxon>Bacillati</taxon>
        <taxon>Bacillota</taxon>
        <taxon>Clostridia</taxon>
        <taxon>Lachnospirales</taxon>
        <taxon>Lachnospiraceae</taxon>
        <taxon>Anaerobium</taxon>
    </lineage>
</organism>
<dbReference type="AlphaFoldDB" id="A0A1D3TYY7"/>
<accession>A0A1D3TYY7</accession>
<dbReference type="Proteomes" id="UP000199315">
    <property type="component" value="Unassembled WGS sequence"/>
</dbReference>
<dbReference type="EMBL" id="FMKA01000056">
    <property type="protein sequence ID" value="SCP99740.1"/>
    <property type="molecule type" value="Genomic_DNA"/>
</dbReference>